<evidence type="ECO:0000313" key="9">
    <source>
        <dbReference type="Proteomes" id="UP000253226"/>
    </source>
</evidence>
<comment type="caution">
    <text evidence="8">The sequence shown here is derived from an EMBL/GenBank/DDBJ whole genome shotgun (WGS) entry which is preliminary data.</text>
</comment>
<keyword evidence="3" id="KW-0489">Methyltransferase</keyword>
<dbReference type="PROSITE" id="PS50123">
    <property type="entry name" value="CHER"/>
    <property type="match status" value="1"/>
</dbReference>
<dbReference type="SMART" id="SM00138">
    <property type="entry name" value="MeTrc"/>
    <property type="match status" value="1"/>
</dbReference>
<dbReference type="EC" id="2.1.1.80" evidence="2"/>
<organism evidence="8 9">
    <name type="scientific">Thalassospira profundimaris</name>
    <dbReference type="NCBI Taxonomy" id="502049"/>
    <lineage>
        <taxon>Bacteria</taxon>
        <taxon>Pseudomonadati</taxon>
        <taxon>Pseudomonadota</taxon>
        <taxon>Alphaproteobacteria</taxon>
        <taxon>Rhodospirillales</taxon>
        <taxon>Thalassospiraceae</taxon>
        <taxon>Thalassospira</taxon>
    </lineage>
</organism>
<dbReference type="SUPFAM" id="SSF53335">
    <property type="entry name" value="S-adenosyl-L-methionine-dependent methyltransferases"/>
    <property type="match status" value="1"/>
</dbReference>
<comment type="catalytic activity">
    <reaction evidence="1">
        <text>L-glutamyl-[protein] + S-adenosyl-L-methionine = [protein]-L-glutamate 5-O-methyl ester + S-adenosyl-L-homocysteine</text>
        <dbReference type="Rhea" id="RHEA:24452"/>
        <dbReference type="Rhea" id="RHEA-COMP:10208"/>
        <dbReference type="Rhea" id="RHEA-COMP:10311"/>
        <dbReference type="ChEBI" id="CHEBI:29973"/>
        <dbReference type="ChEBI" id="CHEBI:57856"/>
        <dbReference type="ChEBI" id="CHEBI:59789"/>
        <dbReference type="ChEBI" id="CHEBI:82795"/>
        <dbReference type="EC" id="2.1.1.80"/>
    </reaction>
</comment>
<evidence type="ECO:0000256" key="6">
    <source>
        <dbReference type="SAM" id="MobiDB-lite"/>
    </source>
</evidence>
<feature type="domain" description="CheR-type methyltransferase" evidence="7">
    <location>
        <begin position="1"/>
        <end position="257"/>
    </location>
</feature>
<dbReference type="InterPro" id="IPR036804">
    <property type="entry name" value="CheR_N_sf"/>
</dbReference>
<proteinExistence type="predicted"/>
<dbReference type="InterPro" id="IPR022642">
    <property type="entry name" value="CheR_C"/>
</dbReference>
<feature type="region of interest" description="Disordered" evidence="6">
    <location>
        <begin position="309"/>
        <end position="465"/>
    </location>
</feature>
<reference evidence="8 9" key="1">
    <citation type="submission" date="2014-07" db="EMBL/GenBank/DDBJ databases">
        <title>Draft genome sequence of Thalassospira profundimaris 35.</title>
        <authorList>
            <person name="Lai Q."/>
            <person name="Shao Z."/>
        </authorList>
    </citation>
    <scope>NUCLEOTIDE SEQUENCE [LARGE SCALE GENOMIC DNA]</scope>
    <source>
        <strain evidence="8 9">35</strain>
    </source>
</reference>
<feature type="compositionally biased region" description="Low complexity" evidence="6">
    <location>
        <begin position="330"/>
        <end position="367"/>
    </location>
</feature>
<dbReference type="PANTHER" id="PTHR24422">
    <property type="entry name" value="CHEMOTAXIS PROTEIN METHYLTRANSFERASE"/>
    <property type="match status" value="1"/>
</dbReference>
<sequence>MMKPEDFDFVSRLIKSKSGLVLSEDKTYLLESRLMPIARKRGLKDLGELIGTLRGGDRNLVEEVVDAMTTNESFFFRDTKPFDQFRHVVLPHMIKERASKRHLRIWCAAASSGQEPYSLAMILDEFKSQLAGWRVEIIGTDISREILTKARAGLYSQFEVQRGLPIGLLVKYFQKKEDQWQISSEIRSKVQYKEFNLLEDFRPLGQFDVVYCRNVLIYFDQPTKSDVLSRVAALMPDDGFLFLGGAETVLGISDKFKPLARQRGIYQLNRPGAPDVDVSALEKVQAAGAGAGAAAGAAAGGFAFPKPKHMQTGAAGTAGTAGSTPPPRPTTTTGTGTAGLRPSTTGGLGSTTRPTTTGTTGTVGTGTQRPLGGIGSTTRPGTTGTTGTTGSSFSKPSGSTGTGSTTRPGTTGTTGSTYRRPLGTGTGAGGTTSNPSSGSSSGTSGTTRPASTFDRSRFGKPDDKK</sequence>
<evidence type="ECO:0000256" key="4">
    <source>
        <dbReference type="ARBA" id="ARBA00022679"/>
    </source>
</evidence>
<dbReference type="InterPro" id="IPR050903">
    <property type="entry name" value="Bact_Chemotaxis_MeTrfase"/>
</dbReference>
<keyword evidence="4" id="KW-0808">Transferase</keyword>
<dbReference type="InterPro" id="IPR000780">
    <property type="entry name" value="CheR_MeTrfase"/>
</dbReference>
<dbReference type="SUPFAM" id="SSF47757">
    <property type="entry name" value="Chemotaxis receptor methyltransferase CheR, N-terminal domain"/>
    <property type="match status" value="1"/>
</dbReference>
<gene>
    <name evidence="8" type="ORF">TH19_16035</name>
</gene>
<dbReference type="RefSeq" id="WP_114103270.1">
    <property type="nucleotide sequence ID" value="NZ_JPWF01000010.1"/>
</dbReference>
<dbReference type="GO" id="GO:0008983">
    <property type="term" value="F:protein-glutamate O-methyltransferase activity"/>
    <property type="evidence" value="ECO:0007669"/>
    <property type="project" value="UniProtKB-EC"/>
</dbReference>
<evidence type="ECO:0000259" key="7">
    <source>
        <dbReference type="PROSITE" id="PS50123"/>
    </source>
</evidence>
<dbReference type="PRINTS" id="PR00996">
    <property type="entry name" value="CHERMTFRASE"/>
</dbReference>
<feature type="compositionally biased region" description="Low complexity" evidence="6">
    <location>
        <begin position="312"/>
        <end position="323"/>
    </location>
</feature>
<evidence type="ECO:0000256" key="1">
    <source>
        <dbReference type="ARBA" id="ARBA00001541"/>
    </source>
</evidence>
<name>A0A367W2X1_9PROT</name>
<accession>A0A367W2X1</accession>
<dbReference type="EMBL" id="JPWF01000010">
    <property type="protein sequence ID" value="RCK34737.1"/>
    <property type="molecule type" value="Genomic_DNA"/>
</dbReference>
<dbReference type="Gene3D" id="1.10.155.10">
    <property type="entry name" value="Chemotaxis receptor methyltransferase CheR, N-terminal domain"/>
    <property type="match status" value="1"/>
</dbReference>
<dbReference type="Pfam" id="PF01739">
    <property type="entry name" value="CheR"/>
    <property type="match status" value="1"/>
</dbReference>
<dbReference type="InterPro" id="IPR022641">
    <property type="entry name" value="CheR_N"/>
</dbReference>
<feature type="compositionally biased region" description="Low complexity" evidence="6">
    <location>
        <begin position="376"/>
        <end position="417"/>
    </location>
</feature>
<feature type="compositionally biased region" description="Basic and acidic residues" evidence="6">
    <location>
        <begin position="454"/>
        <end position="465"/>
    </location>
</feature>
<keyword evidence="5" id="KW-0949">S-adenosyl-L-methionine</keyword>
<dbReference type="Gene3D" id="3.40.50.150">
    <property type="entry name" value="Vaccinia Virus protein VP39"/>
    <property type="match status" value="1"/>
</dbReference>
<evidence type="ECO:0000256" key="3">
    <source>
        <dbReference type="ARBA" id="ARBA00022603"/>
    </source>
</evidence>
<protein>
    <recommendedName>
        <fullName evidence="2">protein-glutamate O-methyltransferase</fullName>
        <ecNumber evidence="2">2.1.1.80</ecNumber>
    </recommendedName>
</protein>
<dbReference type="PANTHER" id="PTHR24422:SF21">
    <property type="entry name" value="CHEMOTAXIS PROTEIN METHYLTRANSFERASE 1"/>
    <property type="match status" value="1"/>
</dbReference>
<feature type="compositionally biased region" description="Low complexity" evidence="6">
    <location>
        <begin position="431"/>
        <end position="452"/>
    </location>
</feature>
<dbReference type="GO" id="GO:0032259">
    <property type="term" value="P:methylation"/>
    <property type="evidence" value="ECO:0007669"/>
    <property type="project" value="UniProtKB-KW"/>
</dbReference>
<dbReference type="OrthoDB" id="9816309at2"/>
<dbReference type="Pfam" id="PF03705">
    <property type="entry name" value="CheR_N"/>
    <property type="match status" value="1"/>
</dbReference>
<evidence type="ECO:0000256" key="5">
    <source>
        <dbReference type="ARBA" id="ARBA00022691"/>
    </source>
</evidence>
<evidence type="ECO:0000313" key="8">
    <source>
        <dbReference type="EMBL" id="RCK34737.1"/>
    </source>
</evidence>
<dbReference type="InterPro" id="IPR029063">
    <property type="entry name" value="SAM-dependent_MTases_sf"/>
</dbReference>
<dbReference type="AlphaFoldDB" id="A0A367W2X1"/>
<evidence type="ECO:0000256" key="2">
    <source>
        <dbReference type="ARBA" id="ARBA00012534"/>
    </source>
</evidence>
<dbReference type="Proteomes" id="UP000253226">
    <property type="component" value="Unassembled WGS sequence"/>
</dbReference>